<evidence type="ECO:0000256" key="2">
    <source>
        <dbReference type="SAM" id="Phobius"/>
    </source>
</evidence>
<organism evidence="3 4">
    <name type="scientific">Phaeodactylum tricornutum (strain CCAP 1055/1)</name>
    <dbReference type="NCBI Taxonomy" id="556484"/>
    <lineage>
        <taxon>Eukaryota</taxon>
        <taxon>Sar</taxon>
        <taxon>Stramenopiles</taxon>
        <taxon>Ochrophyta</taxon>
        <taxon>Bacillariophyta</taxon>
        <taxon>Bacillariophyceae</taxon>
        <taxon>Bacillariophycidae</taxon>
        <taxon>Naviculales</taxon>
        <taxon>Phaeodactylaceae</taxon>
        <taxon>Phaeodactylum</taxon>
    </lineage>
</organism>
<accession>B7S4K9</accession>
<reference evidence="4" key="2">
    <citation type="submission" date="2008-08" db="EMBL/GenBank/DDBJ databases">
        <authorList>
            <consortium name="Diatom Consortium"/>
            <person name="Grigoriev I."/>
            <person name="Grimwood J."/>
            <person name="Kuo A."/>
            <person name="Otillar R.P."/>
            <person name="Salamov A."/>
            <person name="Detter J.C."/>
            <person name="Lindquist E."/>
            <person name="Shapiro H."/>
            <person name="Lucas S."/>
            <person name="Glavina del Rio T."/>
            <person name="Pitluck S."/>
            <person name="Rokhsar D."/>
            <person name="Bowler C."/>
        </authorList>
    </citation>
    <scope>GENOME REANNOTATION</scope>
    <source>
        <strain evidence="4">CCAP 1055/1</strain>
    </source>
</reference>
<feature type="compositionally biased region" description="Gly residues" evidence="1">
    <location>
        <begin position="9"/>
        <end position="21"/>
    </location>
</feature>
<evidence type="ECO:0000313" key="3">
    <source>
        <dbReference type="EMBL" id="EEC42515.1"/>
    </source>
</evidence>
<dbReference type="OrthoDB" id="2014563at2759"/>
<feature type="transmembrane region" description="Helical" evidence="2">
    <location>
        <begin position="27"/>
        <end position="47"/>
    </location>
</feature>
<dbReference type="EMBL" id="DS999306">
    <property type="protein sequence ID" value="EEC42515.1"/>
    <property type="molecule type" value="Genomic_DNA"/>
</dbReference>
<gene>
    <name evidence="3" type="ORF">PHATRDRAFT_bd1786</name>
</gene>
<name>B7S4K9_PHATC</name>
<dbReference type="GeneID" id="7204984"/>
<keyword evidence="2" id="KW-1133">Transmembrane helix</keyword>
<dbReference type="AlphaFoldDB" id="B7S4K9"/>
<keyword evidence="2" id="KW-0812">Transmembrane</keyword>
<keyword evidence="4" id="KW-1185">Reference proteome</keyword>
<keyword evidence="2" id="KW-0472">Membrane</keyword>
<evidence type="ECO:0000256" key="1">
    <source>
        <dbReference type="SAM" id="MobiDB-lite"/>
    </source>
</evidence>
<dbReference type="RefSeq" id="XP_002176499.1">
    <property type="nucleotide sequence ID" value="XM_002176463.1"/>
</dbReference>
<dbReference type="KEGG" id="pti:PHATRDRAFT_bd1786"/>
<sequence length="139" mass="14905">MPREQTDRGGMGIAFNSGGGGGGHRKVAFALGISIWISGAILVYSLIPTWARGQRWTGTVAFAMQNLIFGLASCYLQPYKETDCTIIRASGVALTSRAAADTANLTVVSLVEFEFFSSLIIKRHEPTTLAQAFPDGFQS</sequence>
<evidence type="ECO:0000313" key="4">
    <source>
        <dbReference type="Proteomes" id="UP000000759"/>
    </source>
</evidence>
<protein>
    <submittedName>
        <fullName evidence="3">Uncharacterized protein</fullName>
    </submittedName>
</protein>
<reference evidence="3 4" key="1">
    <citation type="journal article" date="2008" name="Nature">
        <title>The Phaeodactylum genome reveals the evolutionary history of diatom genomes.</title>
        <authorList>
            <person name="Bowler C."/>
            <person name="Allen A.E."/>
            <person name="Badger J.H."/>
            <person name="Grimwood J."/>
            <person name="Jabbari K."/>
            <person name="Kuo A."/>
            <person name="Maheswari U."/>
            <person name="Martens C."/>
            <person name="Maumus F."/>
            <person name="Otillar R.P."/>
            <person name="Rayko E."/>
            <person name="Salamov A."/>
            <person name="Vandepoele K."/>
            <person name="Beszteri B."/>
            <person name="Gruber A."/>
            <person name="Heijde M."/>
            <person name="Katinka M."/>
            <person name="Mock T."/>
            <person name="Valentin K."/>
            <person name="Verret F."/>
            <person name="Berges J.A."/>
            <person name="Brownlee C."/>
            <person name="Cadoret J.P."/>
            <person name="Chiovitti A."/>
            <person name="Choi C.J."/>
            <person name="Coesel S."/>
            <person name="De Martino A."/>
            <person name="Detter J.C."/>
            <person name="Durkin C."/>
            <person name="Falciatore A."/>
            <person name="Fournet J."/>
            <person name="Haruta M."/>
            <person name="Huysman M.J."/>
            <person name="Jenkins B.D."/>
            <person name="Jiroutova K."/>
            <person name="Jorgensen R.E."/>
            <person name="Joubert Y."/>
            <person name="Kaplan A."/>
            <person name="Kroger N."/>
            <person name="Kroth P.G."/>
            <person name="La Roche J."/>
            <person name="Lindquist E."/>
            <person name="Lommer M."/>
            <person name="Martin-Jezequel V."/>
            <person name="Lopez P.J."/>
            <person name="Lucas S."/>
            <person name="Mangogna M."/>
            <person name="McGinnis K."/>
            <person name="Medlin L.K."/>
            <person name="Montsant A."/>
            <person name="Oudot-Le Secq M.P."/>
            <person name="Napoli C."/>
            <person name="Obornik M."/>
            <person name="Parker M.S."/>
            <person name="Petit J.L."/>
            <person name="Porcel B.M."/>
            <person name="Poulsen N."/>
            <person name="Robison M."/>
            <person name="Rychlewski L."/>
            <person name="Rynearson T.A."/>
            <person name="Schmutz J."/>
            <person name="Shapiro H."/>
            <person name="Siaut M."/>
            <person name="Stanley M."/>
            <person name="Sussman M.R."/>
            <person name="Taylor A.R."/>
            <person name="Vardi A."/>
            <person name="von Dassow P."/>
            <person name="Vyverman W."/>
            <person name="Willis A."/>
            <person name="Wyrwicz L.S."/>
            <person name="Rokhsar D.S."/>
            <person name="Weissenbach J."/>
            <person name="Armbrust E.V."/>
            <person name="Green B.R."/>
            <person name="Van de Peer Y."/>
            <person name="Grigoriev I.V."/>
        </authorList>
    </citation>
    <scope>NUCLEOTIDE SEQUENCE [LARGE SCALE GENOMIC DNA]</scope>
    <source>
        <strain evidence="3 4">CCAP 1055/1</strain>
    </source>
</reference>
<proteinExistence type="predicted"/>
<dbReference type="PaxDb" id="2850-Phatrdraft1786"/>
<feature type="region of interest" description="Disordered" evidence="1">
    <location>
        <begin position="1"/>
        <end position="21"/>
    </location>
</feature>
<dbReference type="InParanoid" id="B7S4K9"/>
<dbReference type="Proteomes" id="UP000000759">
    <property type="component" value="Unassembled WGS sequence"/>
</dbReference>